<dbReference type="Proteomes" id="UP000315303">
    <property type="component" value="Unassembled WGS sequence"/>
</dbReference>
<name>A0A502L1F3_9GAMM</name>
<feature type="transmembrane region" description="Helical" evidence="1">
    <location>
        <begin position="335"/>
        <end position="358"/>
    </location>
</feature>
<protein>
    <submittedName>
        <fullName evidence="2">Uncharacterized protein</fullName>
    </submittedName>
</protein>
<dbReference type="EMBL" id="SAWY01000025">
    <property type="protein sequence ID" value="TPH14247.1"/>
    <property type="molecule type" value="Genomic_DNA"/>
</dbReference>
<accession>A0A502L1F3</accession>
<keyword evidence="1" id="KW-0812">Transmembrane</keyword>
<sequence length="456" mass="52023">MKNILTYGWYARIFIIVLWFASLWFRTILDFEQKQALLVALIGLSNLTLYLIVAMRLPLLTHSQSSAVLPGFSSQLKTELLQILGISLLPTLLLLPNFWMWLGLISIMLACAMLMAAMIYLPKYQIIFFAIMLLPISFESLSIVVTFDQVMSFFVYIFPAIAVCTWWLLDKLVVYRKPSKHIAKMMLMVNASLDRTLAAQDHIPPESQNIFMRWWGNLNFGHERKIISAADEFQQRLSMRKLIAIGCHSSASFSRYSYITWSLATILVCSVALTLDQSHYAAFIPLISIVPAIIIGTASITLFQMVNSKSSYLARLSILPRFNDKQSFAKAFIKYILFNQGAIIVFIAMLVAITILTFEHLSWGIYFKVCLLAIALCLINSALMFFCWSNKSTGFQKYIFIIVFNFILFMLLILEMTHNGIDSAISLSSIFTVMLVCASLCVYTIRRYLHRFTVTV</sequence>
<feature type="transmembrane region" description="Helical" evidence="1">
    <location>
        <begin position="424"/>
        <end position="445"/>
    </location>
</feature>
<keyword evidence="3" id="KW-1185">Reference proteome</keyword>
<proteinExistence type="predicted"/>
<feature type="transmembrane region" description="Helical" evidence="1">
    <location>
        <begin position="153"/>
        <end position="175"/>
    </location>
</feature>
<keyword evidence="1" id="KW-1133">Transmembrane helix</keyword>
<feature type="transmembrane region" description="Helical" evidence="1">
    <location>
        <begin position="364"/>
        <end position="386"/>
    </location>
</feature>
<evidence type="ECO:0000313" key="3">
    <source>
        <dbReference type="Proteomes" id="UP000315303"/>
    </source>
</evidence>
<feature type="transmembrane region" description="Helical" evidence="1">
    <location>
        <begin position="281"/>
        <end position="303"/>
    </location>
</feature>
<evidence type="ECO:0000313" key="2">
    <source>
        <dbReference type="EMBL" id="TPH14247.1"/>
    </source>
</evidence>
<dbReference type="AlphaFoldDB" id="A0A502L1F3"/>
<dbReference type="RefSeq" id="WP_140603826.1">
    <property type="nucleotide sequence ID" value="NZ_SAWY01000025.1"/>
</dbReference>
<reference evidence="2 3" key="1">
    <citation type="submission" date="2019-01" db="EMBL/GenBank/DDBJ databases">
        <title>Litorilituus lipolytica sp. nov., isolated from intertidal sand of the Yellow Sea in China.</title>
        <authorList>
            <person name="Liu A."/>
        </authorList>
    </citation>
    <scope>NUCLEOTIDE SEQUENCE [LARGE SCALE GENOMIC DNA]</scope>
    <source>
        <strain evidence="2 3">RZ04</strain>
    </source>
</reference>
<organism evidence="2 3">
    <name type="scientific">Litorilituus lipolyticus</name>
    <dbReference type="NCBI Taxonomy" id="2491017"/>
    <lineage>
        <taxon>Bacteria</taxon>
        <taxon>Pseudomonadati</taxon>
        <taxon>Pseudomonadota</taxon>
        <taxon>Gammaproteobacteria</taxon>
        <taxon>Alteromonadales</taxon>
        <taxon>Colwelliaceae</taxon>
        <taxon>Litorilituus</taxon>
    </lineage>
</organism>
<feature type="transmembrane region" description="Helical" evidence="1">
    <location>
        <begin position="126"/>
        <end position="147"/>
    </location>
</feature>
<feature type="transmembrane region" description="Helical" evidence="1">
    <location>
        <begin position="258"/>
        <end position="275"/>
    </location>
</feature>
<feature type="transmembrane region" description="Helical" evidence="1">
    <location>
        <begin position="398"/>
        <end position="418"/>
    </location>
</feature>
<dbReference type="OrthoDB" id="6397582at2"/>
<feature type="transmembrane region" description="Helical" evidence="1">
    <location>
        <begin position="37"/>
        <end position="59"/>
    </location>
</feature>
<keyword evidence="1" id="KW-0472">Membrane</keyword>
<feature type="transmembrane region" description="Helical" evidence="1">
    <location>
        <begin position="6"/>
        <end position="25"/>
    </location>
</feature>
<evidence type="ECO:0000256" key="1">
    <source>
        <dbReference type="SAM" id="Phobius"/>
    </source>
</evidence>
<feature type="transmembrane region" description="Helical" evidence="1">
    <location>
        <begin position="98"/>
        <end position="119"/>
    </location>
</feature>
<gene>
    <name evidence="2" type="ORF">EPA86_11710</name>
</gene>
<comment type="caution">
    <text evidence="2">The sequence shown here is derived from an EMBL/GenBank/DDBJ whole genome shotgun (WGS) entry which is preliminary data.</text>
</comment>